<dbReference type="Pfam" id="PF20603">
    <property type="entry name" value="Bact_hydrolase"/>
    <property type="match status" value="1"/>
</dbReference>
<accession>A0A238X6J9</accession>
<gene>
    <name evidence="1" type="ORF">SAMN04488111_1581</name>
</gene>
<evidence type="ECO:0000313" key="1">
    <source>
        <dbReference type="EMBL" id="SNR53964.1"/>
    </source>
</evidence>
<reference evidence="2" key="1">
    <citation type="submission" date="2017-06" db="EMBL/GenBank/DDBJ databases">
        <authorList>
            <person name="Varghese N."/>
            <person name="Submissions S."/>
        </authorList>
    </citation>
    <scope>NUCLEOTIDE SEQUENCE [LARGE SCALE GENOMIC DNA]</scope>
    <source>
        <strain evidence="2">DSM 27993</strain>
    </source>
</reference>
<dbReference type="RefSeq" id="WP_089377888.1">
    <property type="nucleotide sequence ID" value="NZ_FZNX01000002.1"/>
</dbReference>
<dbReference type="Proteomes" id="UP000198412">
    <property type="component" value="Unassembled WGS sequence"/>
</dbReference>
<dbReference type="EMBL" id="FZNX01000002">
    <property type="protein sequence ID" value="SNR53964.1"/>
    <property type="molecule type" value="Genomic_DNA"/>
</dbReference>
<evidence type="ECO:0000313" key="2">
    <source>
        <dbReference type="Proteomes" id="UP000198412"/>
    </source>
</evidence>
<keyword evidence="2" id="KW-1185">Reference proteome</keyword>
<organism evidence="1 2">
    <name type="scientific">Lutibacter flavus</name>
    <dbReference type="NCBI Taxonomy" id="691689"/>
    <lineage>
        <taxon>Bacteria</taxon>
        <taxon>Pseudomonadati</taxon>
        <taxon>Bacteroidota</taxon>
        <taxon>Flavobacteriia</taxon>
        <taxon>Flavobacteriales</taxon>
        <taxon>Flavobacteriaceae</taxon>
        <taxon>Lutibacter</taxon>
    </lineage>
</organism>
<dbReference type="InterPro" id="IPR046766">
    <property type="entry name" value="Bact_hydrolase"/>
</dbReference>
<sequence length="163" mass="18795">MKKESNQCCPKFSTEKWDKKTFNWNQKPFIKSSIPTFFHIPIPRMIGKKVTRMMKLAEESKKIDENIEDTLLLFTDPSPFKSDLLLSVTGNVTNAKNTSLTGVFMSKVFDGPYNSIPKFIKQLNTYLSEQGKKAKNHYVHYAYCPKCAKKYGNNYMVLFAEIA</sequence>
<dbReference type="AlphaFoldDB" id="A0A238X6J9"/>
<protein>
    <recommendedName>
        <fullName evidence="3">GyrI-like small molecule binding domain-containing protein</fullName>
    </recommendedName>
</protein>
<proteinExistence type="predicted"/>
<evidence type="ECO:0008006" key="3">
    <source>
        <dbReference type="Google" id="ProtNLM"/>
    </source>
</evidence>
<dbReference type="OrthoDB" id="1092674at2"/>
<name>A0A238X6J9_9FLAO</name>